<dbReference type="Proteomes" id="UP000612893">
    <property type="component" value="Unassembled WGS sequence"/>
</dbReference>
<accession>A0A934K2X3</accession>
<proteinExistence type="predicted"/>
<dbReference type="InterPro" id="IPR014729">
    <property type="entry name" value="Rossmann-like_a/b/a_fold"/>
</dbReference>
<dbReference type="InterPro" id="IPR032678">
    <property type="entry name" value="tRNA-synt_1_cat_dom"/>
</dbReference>
<keyword evidence="3 10" id="KW-0436">Ligase</keyword>
<reference evidence="10" key="1">
    <citation type="submission" date="2020-10" db="EMBL/GenBank/DDBJ databases">
        <title>Ca. Dormibacterota MAGs.</title>
        <authorList>
            <person name="Montgomery K."/>
        </authorList>
    </citation>
    <scope>NUCLEOTIDE SEQUENCE [LARGE SCALE GENOMIC DNA]</scope>
    <source>
        <strain evidence="10">SC8812_S17_10</strain>
    </source>
</reference>
<evidence type="ECO:0000256" key="1">
    <source>
        <dbReference type="ARBA" id="ARBA00001947"/>
    </source>
</evidence>
<keyword evidence="7" id="KW-0067">ATP-binding</keyword>
<dbReference type="CDD" id="cd00672">
    <property type="entry name" value="CysRS_core"/>
    <property type="match status" value="1"/>
</dbReference>
<evidence type="ECO:0000256" key="2">
    <source>
        <dbReference type="ARBA" id="ARBA00011245"/>
    </source>
</evidence>
<sequence length="422" mass="46133">MRDDEPGCSTRVHDTLSERLVPLPTGRESEGSEDRSLRLYVCGVTPYDSGHLGHAFTFCAFDVLVRWAETCGIKVRYVQNVTDVDDPLFERARRDGLGWDQLAQREVAAFEEDMAVLGWRRPDVMPRVSEEIPGILSAVGGLHDAGFAYQTDAVYFPAASYPGYGELSKRARTSMVRKLRDEGLLGHVGPGGKRDALDFALWRSSAEDEPAWPSDFGPGRPGWHIECSAMSMRYLGPQVDVHGGGRDLVFSHHESERAQSESLTGCVPFARAWMHTGMVRYQDHKMSKSLGNLVVVKETLERAPAAAVRLYLASHRYRRDWDFRWEGLASAARLTARISALTGGGGGGGAGPEPEAGSGGEVGGRFRVQGAAQDLVEEFAAALDDDLNTPRAVRVLRAAVRRRDAAAARWMTSILSGSASLT</sequence>
<keyword evidence="11" id="KW-1185">Reference proteome</keyword>
<evidence type="ECO:0000256" key="8">
    <source>
        <dbReference type="SAM" id="MobiDB-lite"/>
    </source>
</evidence>
<evidence type="ECO:0000256" key="3">
    <source>
        <dbReference type="ARBA" id="ARBA00022598"/>
    </source>
</evidence>
<keyword evidence="6" id="KW-0862">Zinc</keyword>
<dbReference type="GO" id="GO:0046872">
    <property type="term" value="F:metal ion binding"/>
    <property type="evidence" value="ECO:0007669"/>
    <property type="project" value="UniProtKB-KW"/>
</dbReference>
<comment type="caution">
    <text evidence="10">The sequence shown here is derived from an EMBL/GenBank/DDBJ whole genome shotgun (WGS) entry which is preliminary data.</text>
</comment>
<comment type="subunit">
    <text evidence="2">Monomer.</text>
</comment>
<comment type="cofactor">
    <cofactor evidence="1">
        <name>Zn(2+)</name>
        <dbReference type="ChEBI" id="CHEBI:29105"/>
    </cofactor>
</comment>
<feature type="domain" description="tRNA synthetases class I catalytic" evidence="9">
    <location>
        <begin position="32"/>
        <end position="331"/>
    </location>
</feature>
<evidence type="ECO:0000256" key="7">
    <source>
        <dbReference type="ARBA" id="ARBA00022840"/>
    </source>
</evidence>
<dbReference type="GO" id="GO:0006423">
    <property type="term" value="P:cysteinyl-tRNA aminoacylation"/>
    <property type="evidence" value="ECO:0007669"/>
    <property type="project" value="TreeGrafter"/>
</dbReference>
<evidence type="ECO:0000256" key="5">
    <source>
        <dbReference type="ARBA" id="ARBA00022741"/>
    </source>
</evidence>
<evidence type="ECO:0000313" key="10">
    <source>
        <dbReference type="EMBL" id="MBJ7597475.1"/>
    </source>
</evidence>
<dbReference type="EC" id="6.1.1.16" evidence="10"/>
<protein>
    <submittedName>
        <fullName evidence="10">Cysteine--tRNA ligase</fullName>
        <ecNumber evidence="10">6.1.1.16</ecNumber>
    </submittedName>
</protein>
<name>A0A934K2X3_9BACT</name>
<gene>
    <name evidence="10" type="ORF">JF922_05240</name>
</gene>
<dbReference type="Gene3D" id="1.20.120.1910">
    <property type="entry name" value="Cysteine-tRNA ligase, C-terminal anti-codon recognition domain"/>
    <property type="match status" value="1"/>
</dbReference>
<dbReference type="SUPFAM" id="SSF47323">
    <property type="entry name" value="Anticodon-binding domain of a subclass of class I aminoacyl-tRNA synthetases"/>
    <property type="match status" value="1"/>
</dbReference>
<dbReference type="InterPro" id="IPR024909">
    <property type="entry name" value="Cys-tRNA/MSH_ligase"/>
</dbReference>
<feature type="compositionally biased region" description="Gly residues" evidence="8">
    <location>
        <begin position="343"/>
        <end position="363"/>
    </location>
</feature>
<dbReference type="GO" id="GO:0005524">
    <property type="term" value="F:ATP binding"/>
    <property type="evidence" value="ECO:0007669"/>
    <property type="project" value="UniProtKB-KW"/>
</dbReference>
<evidence type="ECO:0000259" key="9">
    <source>
        <dbReference type="Pfam" id="PF01406"/>
    </source>
</evidence>
<keyword evidence="5" id="KW-0547">Nucleotide-binding</keyword>
<dbReference type="PRINTS" id="PR00983">
    <property type="entry name" value="TRNASYNTHCYS"/>
</dbReference>
<dbReference type="InterPro" id="IPR009080">
    <property type="entry name" value="tRNAsynth_Ia_anticodon-bd"/>
</dbReference>
<dbReference type="Gene3D" id="3.40.50.620">
    <property type="entry name" value="HUPs"/>
    <property type="match status" value="1"/>
</dbReference>
<evidence type="ECO:0000313" key="11">
    <source>
        <dbReference type="Proteomes" id="UP000612893"/>
    </source>
</evidence>
<dbReference type="PANTHER" id="PTHR10890">
    <property type="entry name" value="CYSTEINYL-TRNA SYNTHETASE"/>
    <property type="match status" value="1"/>
</dbReference>
<dbReference type="EMBL" id="JAEKNR010000061">
    <property type="protein sequence ID" value="MBJ7597475.1"/>
    <property type="molecule type" value="Genomic_DNA"/>
</dbReference>
<dbReference type="SUPFAM" id="SSF52374">
    <property type="entry name" value="Nucleotidylyl transferase"/>
    <property type="match status" value="1"/>
</dbReference>
<dbReference type="GO" id="GO:0004817">
    <property type="term" value="F:cysteine-tRNA ligase activity"/>
    <property type="evidence" value="ECO:0007669"/>
    <property type="project" value="UniProtKB-EC"/>
</dbReference>
<keyword evidence="4" id="KW-0479">Metal-binding</keyword>
<dbReference type="PANTHER" id="PTHR10890:SF3">
    <property type="entry name" value="CYSTEINE--TRNA LIGASE, CYTOPLASMIC"/>
    <property type="match status" value="1"/>
</dbReference>
<evidence type="ECO:0000256" key="6">
    <source>
        <dbReference type="ARBA" id="ARBA00022833"/>
    </source>
</evidence>
<dbReference type="Pfam" id="PF01406">
    <property type="entry name" value="tRNA-synt_1e"/>
    <property type="match status" value="1"/>
</dbReference>
<feature type="region of interest" description="Disordered" evidence="8">
    <location>
        <begin position="343"/>
        <end position="364"/>
    </location>
</feature>
<evidence type="ECO:0000256" key="4">
    <source>
        <dbReference type="ARBA" id="ARBA00022723"/>
    </source>
</evidence>
<organism evidence="10 11">
    <name type="scientific">Candidatus Nephthysia bennettiae</name>
    <dbReference type="NCBI Taxonomy" id="3127016"/>
    <lineage>
        <taxon>Bacteria</taxon>
        <taxon>Bacillati</taxon>
        <taxon>Candidatus Dormiibacterota</taxon>
        <taxon>Candidatus Dormibacteria</taxon>
        <taxon>Candidatus Dormibacterales</taxon>
        <taxon>Candidatus Dormibacteraceae</taxon>
        <taxon>Candidatus Nephthysia</taxon>
    </lineage>
</organism>
<dbReference type="AlphaFoldDB" id="A0A934K2X3"/>
<dbReference type="GO" id="GO:0005829">
    <property type="term" value="C:cytosol"/>
    <property type="evidence" value="ECO:0007669"/>
    <property type="project" value="TreeGrafter"/>
</dbReference>